<dbReference type="PANTHER" id="PTHR30193">
    <property type="entry name" value="ABC TRANSPORTER PERMEASE PROTEIN"/>
    <property type="match status" value="1"/>
</dbReference>
<keyword evidence="4 7" id="KW-0812">Transmembrane</keyword>
<dbReference type="InterPro" id="IPR035906">
    <property type="entry name" value="MetI-like_sf"/>
</dbReference>
<dbReference type="PANTHER" id="PTHR30193:SF18">
    <property type="entry name" value="OSMOPROTECTIVE COMPOUNDS UPTAKE PERMEASE PROTEIN GGTC"/>
    <property type="match status" value="1"/>
</dbReference>
<dbReference type="GO" id="GO:0005886">
    <property type="term" value="C:plasma membrane"/>
    <property type="evidence" value="ECO:0007669"/>
    <property type="project" value="UniProtKB-SubCell"/>
</dbReference>
<keyword evidence="3" id="KW-1003">Cell membrane</keyword>
<comment type="similarity">
    <text evidence="7">Belongs to the binding-protein-dependent transport system permease family.</text>
</comment>
<accession>A0A511JBS8</accession>
<dbReference type="Pfam" id="PF00528">
    <property type="entry name" value="BPD_transp_1"/>
    <property type="match status" value="1"/>
</dbReference>
<dbReference type="PROSITE" id="PS50928">
    <property type="entry name" value="ABC_TM1"/>
    <property type="match status" value="1"/>
</dbReference>
<gene>
    <name evidence="9" type="ORF">CCO02nite_20820</name>
</gene>
<dbReference type="RefSeq" id="WP_146843058.1">
    <property type="nucleotide sequence ID" value="NZ_BJWG01000008.1"/>
</dbReference>
<evidence type="ECO:0000313" key="9">
    <source>
        <dbReference type="EMBL" id="GEL95424.1"/>
    </source>
</evidence>
<feature type="transmembrane region" description="Helical" evidence="7">
    <location>
        <begin position="137"/>
        <end position="156"/>
    </location>
</feature>
<dbReference type="AlphaFoldDB" id="A0A511JBS8"/>
<keyword evidence="10" id="KW-1185">Reference proteome</keyword>
<feature type="domain" description="ABC transmembrane type-1" evidence="8">
    <location>
        <begin position="100"/>
        <end position="323"/>
    </location>
</feature>
<feature type="transmembrane region" description="Helical" evidence="7">
    <location>
        <begin position="304"/>
        <end position="324"/>
    </location>
</feature>
<evidence type="ECO:0000256" key="7">
    <source>
        <dbReference type="RuleBase" id="RU363032"/>
    </source>
</evidence>
<feature type="transmembrane region" description="Helical" evidence="7">
    <location>
        <begin position="45"/>
        <end position="67"/>
    </location>
</feature>
<dbReference type="InterPro" id="IPR000515">
    <property type="entry name" value="MetI-like"/>
</dbReference>
<dbReference type="EMBL" id="BJWG01000008">
    <property type="protein sequence ID" value="GEL95424.1"/>
    <property type="molecule type" value="Genomic_DNA"/>
</dbReference>
<keyword evidence="2 7" id="KW-0813">Transport</keyword>
<evidence type="ECO:0000256" key="6">
    <source>
        <dbReference type="ARBA" id="ARBA00023136"/>
    </source>
</evidence>
<evidence type="ECO:0000256" key="2">
    <source>
        <dbReference type="ARBA" id="ARBA00022448"/>
    </source>
</evidence>
<comment type="subcellular location">
    <subcellularLocation>
        <location evidence="1 7">Cell membrane</location>
        <topology evidence="1 7">Multi-pass membrane protein</topology>
    </subcellularLocation>
</comment>
<reference evidence="9 10" key="1">
    <citation type="submission" date="2019-07" db="EMBL/GenBank/DDBJ databases">
        <title>Whole genome shotgun sequence of Cellulomonas composti NBRC 100758.</title>
        <authorList>
            <person name="Hosoyama A."/>
            <person name="Uohara A."/>
            <person name="Ohji S."/>
            <person name="Ichikawa N."/>
        </authorList>
    </citation>
    <scope>NUCLEOTIDE SEQUENCE [LARGE SCALE GENOMIC DNA]</scope>
    <source>
        <strain evidence="9 10">NBRC 100758</strain>
    </source>
</reference>
<name>A0A511JBS8_9CELL</name>
<protein>
    <submittedName>
        <fullName evidence="9">ABC transporter</fullName>
    </submittedName>
</protein>
<proteinExistence type="inferred from homology"/>
<evidence type="ECO:0000259" key="8">
    <source>
        <dbReference type="PROSITE" id="PS50928"/>
    </source>
</evidence>
<evidence type="ECO:0000256" key="5">
    <source>
        <dbReference type="ARBA" id="ARBA00022989"/>
    </source>
</evidence>
<feature type="transmembrane region" description="Helical" evidence="7">
    <location>
        <begin position="201"/>
        <end position="223"/>
    </location>
</feature>
<keyword evidence="5 7" id="KW-1133">Transmembrane helix</keyword>
<feature type="transmembrane region" description="Helical" evidence="7">
    <location>
        <begin position="244"/>
        <end position="269"/>
    </location>
</feature>
<dbReference type="Gene3D" id="1.10.3720.10">
    <property type="entry name" value="MetI-like"/>
    <property type="match status" value="1"/>
</dbReference>
<evidence type="ECO:0000256" key="3">
    <source>
        <dbReference type="ARBA" id="ARBA00022475"/>
    </source>
</evidence>
<feature type="transmembrane region" description="Helical" evidence="7">
    <location>
        <begin position="104"/>
        <end position="125"/>
    </location>
</feature>
<dbReference type="InterPro" id="IPR051393">
    <property type="entry name" value="ABC_transporter_permease"/>
</dbReference>
<dbReference type="OrthoDB" id="9805974at2"/>
<sequence>MDWLLHADTTGEKLVLMVVAVLMFVAVMGLILFATDRIRSLPPWVVGVIFVTPVVLALGFGLVYPAIETIKESFYDRSGAFVGLDNYVAAFTRDEFQVVLRNTAVWVVVVPLASTAIGLLYAVLVDRARFEKFAKTLIFLPMAISLVGASIIWKFVYAYRPVLEGVPAENQPNQIGLLNQMLVWFGLEPQQWLINSPANTYFLIVVMVWIQAGFAMTILAAAIRAIPTDIVEAARLDGLGGTRMFRYITVPSIRPALVVVITTIAMATLKVFDIVRTMTGGNFNTSVVSYEFYRQSFVQRNTGLGAALAVILFVLVIPIVVYNVRQMRRAEEIR</sequence>
<comment type="caution">
    <text evidence="9">The sequence shown here is derived from an EMBL/GenBank/DDBJ whole genome shotgun (WGS) entry which is preliminary data.</text>
</comment>
<evidence type="ECO:0000256" key="4">
    <source>
        <dbReference type="ARBA" id="ARBA00022692"/>
    </source>
</evidence>
<dbReference type="GO" id="GO:0055085">
    <property type="term" value="P:transmembrane transport"/>
    <property type="evidence" value="ECO:0007669"/>
    <property type="project" value="InterPro"/>
</dbReference>
<evidence type="ECO:0000313" key="10">
    <source>
        <dbReference type="Proteomes" id="UP000321720"/>
    </source>
</evidence>
<organism evidence="9 10">
    <name type="scientific">Cellulomonas composti</name>
    <dbReference type="NCBI Taxonomy" id="266130"/>
    <lineage>
        <taxon>Bacteria</taxon>
        <taxon>Bacillati</taxon>
        <taxon>Actinomycetota</taxon>
        <taxon>Actinomycetes</taxon>
        <taxon>Micrococcales</taxon>
        <taxon>Cellulomonadaceae</taxon>
        <taxon>Cellulomonas</taxon>
    </lineage>
</organism>
<feature type="transmembrane region" description="Helical" evidence="7">
    <location>
        <begin position="14"/>
        <end position="33"/>
    </location>
</feature>
<dbReference type="Proteomes" id="UP000321720">
    <property type="component" value="Unassembled WGS sequence"/>
</dbReference>
<dbReference type="CDD" id="cd06261">
    <property type="entry name" value="TM_PBP2"/>
    <property type="match status" value="1"/>
</dbReference>
<evidence type="ECO:0000256" key="1">
    <source>
        <dbReference type="ARBA" id="ARBA00004651"/>
    </source>
</evidence>
<dbReference type="SUPFAM" id="SSF161098">
    <property type="entry name" value="MetI-like"/>
    <property type="match status" value="1"/>
</dbReference>
<keyword evidence="6 7" id="KW-0472">Membrane</keyword>